<dbReference type="PANTHER" id="PTHR48465:SF1">
    <property type="entry name" value="PROTEIN SSUH2 HOMOLOG"/>
    <property type="match status" value="1"/>
</dbReference>
<accession>A0ABQ9E944</accession>
<dbReference type="PANTHER" id="PTHR48465">
    <property type="entry name" value="PROTEIN SSUH2 HOMOLOG"/>
    <property type="match status" value="1"/>
</dbReference>
<sequence>MKVNREKKDVDAVVGRVEEEYEEIKNGSPLGVRHVVAMGGGGVLGVMVQEGSLARHQIRAVPVTQCYFDWKDKKLDYFVYGLENKKHWIRAVPITQCKCKYKNDDFLFIVYGLRNDVYCPDYPTKCGCTILKNNILEHLIERTPLPEELVYEVPGNICFYERHERVLPVTDFTDAEVNQISQKYVEEHNFPKHHIIMQRHRIRAVPVTEVKCKWNDKEFEFIVYGLDNHVYCPEYPQQCCCGCSVI</sequence>
<protein>
    <submittedName>
        <fullName evidence="1">Uncharacterized protein</fullName>
    </submittedName>
</protein>
<evidence type="ECO:0000313" key="1">
    <source>
        <dbReference type="EMBL" id="KAJ8301864.1"/>
    </source>
</evidence>
<name>A0ABQ9E944_TEGGR</name>
<gene>
    <name evidence="1" type="ORF">KUTeg_020851</name>
</gene>
<organism evidence="1 2">
    <name type="scientific">Tegillarca granosa</name>
    <name type="common">Malaysian cockle</name>
    <name type="synonym">Anadara granosa</name>
    <dbReference type="NCBI Taxonomy" id="220873"/>
    <lineage>
        <taxon>Eukaryota</taxon>
        <taxon>Metazoa</taxon>
        <taxon>Spiralia</taxon>
        <taxon>Lophotrochozoa</taxon>
        <taxon>Mollusca</taxon>
        <taxon>Bivalvia</taxon>
        <taxon>Autobranchia</taxon>
        <taxon>Pteriomorphia</taxon>
        <taxon>Arcoida</taxon>
        <taxon>Arcoidea</taxon>
        <taxon>Arcidae</taxon>
        <taxon>Tegillarca</taxon>
    </lineage>
</organism>
<dbReference type="Proteomes" id="UP001217089">
    <property type="component" value="Unassembled WGS sequence"/>
</dbReference>
<reference evidence="1 2" key="1">
    <citation type="submission" date="2022-12" db="EMBL/GenBank/DDBJ databases">
        <title>Chromosome-level genome of Tegillarca granosa.</title>
        <authorList>
            <person name="Kim J."/>
        </authorList>
    </citation>
    <scope>NUCLEOTIDE SEQUENCE [LARGE SCALE GENOMIC DNA]</scope>
    <source>
        <strain evidence="1">Teg-2019</strain>
        <tissue evidence="1">Adductor muscle</tissue>
    </source>
</reference>
<comment type="caution">
    <text evidence="1">The sequence shown here is derived from an EMBL/GenBank/DDBJ whole genome shotgun (WGS) entry which is preliminary data.</text>
</comment>
<evidence type="ECO:0000313" key="2">
    <source>
        <dbReference type="Proteomes" id="UP001217089"/>
    </source>
</evidence>
<dbReference type="InterPro" id="IPR052789">
    <property type="entry name" value="SSUH2_homolog"/>
</dbReference>
<dbReference type="EMBL" id="JARBDR010000918">
    <property type="protein sequence ID" value="KAJ8301864.1"/>
    <property type="molecule type" value="Genomic_DNA"/>
</dbReference>
<keyword evidence="2" id="KW-1185">Reference proteome</keyword>
<proteinExistence type="predicted"/>